<dbReference type="CDD" id="cd15457">
    <property type="entry name" value="NADAR"/>
    <property type="match status" value="1"/>
</dbReference>
<dbReference type="OrthoDB" id="206452at2759"/>
<proteinExistence type="predicted"/>
<sequence>MRITGAFDQFCCMSHLNQARQHTPRPALAGPLSAWVRSYPAPTPLRHFSRSAPPPASATGRILFYDKDKPFYEFTNFSYHPVKYNGKSYPTSEHLFQAFKVTYSAASSACLGD</sequence>
<dbReference type="InterPro" id="IPR012816">
    <property type="entry name" value="NADAR"/>
</dbReference>
<dbReference type="Gene3D" id="1.10.357.40">
    <property type="entry name" value="YbiA-like"/>
    <property type="match status" value="1"/>
</dbReference>
<dbReference type="Proteomes" id="UP000775547">
    <property type="component" value="Unassembled WGS sequence"/>
</dbReference>
<dbReference type="InterPro" id="IPR037238">
    <property type="entry name" value="YbiA-like_sf"/>
</dbReference>
<comment type="caution">
    <text evidence="1">The sequence shown here is derived from an EMBL/GenBank/DDBJ whole genome shotgun (WGS) entry which is preliminary data.</text>
</comment>
<dbReference type="SUPFAM" id="SSF143990">
    <property type="entry name" value="YbiA-like"/>
    <property type="match status" value="1"/>
</dbReference>
<dbReference type="EMBL" id="JABCKV010000172">
    <property type="protein sequence ID" value="KAG5642608.1"/>
    <property type="molecule type" value="Genomic_DNA"/>
</dbReference>
<gene>
    <name evidence="1" type="ORF">DXG03_002506</name>
</gene>
<evidence type="ECO:0000313" key="2">
    <source>
        <dbReference type="Proteomes" id="UP000775547"/>
    </source>
</evidence>
<organism evidence="1 2">
    <name type="scientific">Asterophora parasitica</name>
    <dbReference type="NCBI Taxonomy" id="117018"/>
    <lineage>
        <taxon>Eukaryota</taxon>
        <taxon>Fungi</taxon>
        <taxon>Dikarya</taxon>
        <taxon>Basidiomycota</taxon>
        <taxon>Agaricomycotina</taxon>
        <taxon>Agaricomycetes</taxon>
        <taxon>Agaricomycetidae</taxon>
        <taxon>Agaricales</taxon>
        <taxon>Tricholomatineae</taxon>
        <taxon>Lyophyllaceae</taxon>
        <taxon>Asterophora</taxon>
    </lineage>
</organism>
<reference evidence="1" key="1">
    <citation type="submission" date="2020-07" db="EMBL/GenBank/DDBJ databases">
        <authorList>
            <person name="Nieuwenhuis M."/>
            <person name="Van De Peppel L.J.J."/>
        </authorList>
    </citation>
    <scope>NUCLEOTIDE SEQUENCE</scope>
    <source>
        <strain evidence="1">AP01</strain>
        <tissue evidence="1">Mycelium</tissue>
    </source>
</reference>
<reference evidence="1" key="2">
    <citation type="submission" date="2021-10" db="EMBL/GenBank/DDBJ databases">
        <title>Phylogenomics reveals ancestral predisposition of the termite-cultivated fungus Termitomyces towards a domesticated lifestyle.</title>
        <authorList>
            <person name="Auxier B."/>
            <person name="Grum-Grzhimaylo A."/>
            <person name="Cardenas M.E."/>
            <person name="Lodge J.D."/>
            <person name="Laessoe T."/>
            <person name="Pedersen O."/>
            <person name="Smith M.E."/>
            <person name="Kuyper T.W."/>
            <person name="Franco-Molano E.A."/>
            <person name="Baroni T.J."/>
            <person name="Aanen D.K."/>
        </authorList>
    </citation>
    <scope>NUCLEOTIDE SEQUENCE</scope>
    <source>
        <strain evidence="1">AP01</strain>
        <tissue evidence="1">Mycelium</tissue>
    </source>
</reference>
<evidence type="ECO:0000313" key="1">
    <source>
        <dbReference type="EMBL" id="KAG5642608.1"/>
    </source>
</evidence>
<protein>
    <submittedName>
        <fullName evidence="1">Uncharacterized protein</fullName>
    </submittedName>
</protein>
<keyword evidence="2" id="KW-1185">Reference proteome</keyword>
<dbReference type="AlphaFoldDB" id="A0A9P7G2W2"/>
<name>A0A9P7G2W2_9AGAR</name>
<accession>A0A9P7G2W2</accession>